<evidence type="ECO:0000313" key="1">
    <source>
        <dbReference type="Proteomes" id="UP000887569"/>
    </source>
</evidence>
<dbReference type="AlphaFoldDB" id="A0A914ZN50"/>
<dbReference type="WBParaSite" id="PgB10_g045_t01">
    <property type="protein sequence ID" value="PgB10_g045_t01"/>
    <property type="gene ID" value="PgB10_g045"/>
</dbReference>
<organism evidence="1 2">
    <name type="scientific">Parascaris univalens</name>
    <name type="common">Nematode worm</name>
    <dbReference type="NCBI Taxonomy" id="6257"/>
    <lineage>
        <taxon>Eukaryota</taxon>
        <taxon>Metazoa</taxon>
        <taxon>Ecdysozoa</taxon>
        <taxon>Nematoda</taxon>
        <taxon>Chromadorea</taxon>
        <taxon>Rhabditida</taxon>
        <taxon>Spirurina</taxon>
        <taxon>Ascaridomorpha</taxon>
        <taxon>Ascaridoidea</taxon>
        <taxon>Ascarididae</taxon>
        <taxon>Parascaris</taxon>
    </lineage>
</organism>
<accession>A0A914ZN50</accession>
<keyword evidence="1" id="KW-1185">Reference proteome</keyword>
<dbReference type="Proteomes" id="UP000887569">
    <property type="component" value="Unplaced"/>
</dbReference>
<reference evidence="2" key="1">
    <citation type="submission" date="2022-11" db="UniProtKB">
        <authorList>
            <consortium name="WormBaseParasite"/>
        </authorList>
    </citation>
    <scope>IDENTIFICATION</scope>
</reference>
<name>A0A914ZN50_PARUN</name>
<evidence type="ECO:0000313" key="2">
    <source>
        <dbReference type="WBParaSite" id="PgB10_g045_t01"/>
    </source>
</evidence>
<sequence length="32" mass="3746">MLSRIFVCNNSQIPYERIGNESTIAMTMNHFQ</sequence>
<protein>
    <submittedName>
        <fullName evidence="2">Uncharacterized protein</fullName>
    </submittedName>
</protein>
<proteinExistence type="predicted"/>